<organism evidence="3 4">
    <name type="scientific">Pristionchus mayeri</name>
    <dbReference type="NCBI Taxonomy" id="1317129"/>
    <lineage>
        <taxon>Eukaryota</taxon>
        <taxon>Metazoa</taxon>
        <taxon>Ecdysozoa</taxon>
        <taxon>Nematoda</taxon>
        <taxon>Chromadorea</taxon>
        <taxon>Rhabditida</taxon>
        <taxon>Rhabditina</taxon>
        <taxon>Diplogasteromorpha</taxon>
        <taxon>Diplogasteroidea</taxon>
        <taxon>Neodiplogasteridae</taxon>
        <taxon>Pristionchus</taxon>
    </lineage>
</organism>
<dbReference type="AlphaFoldDB" id="A0AAN5CNN0"/>
<dbReference type="Proteomes" id="UP001328107">
    <property type="component" value="Unassembled WGS sequence"/>
</dbReference>
<accession>A0AAN5CNN0</accession>
<dbReference type="PANTHER" id="PTHR21724:SF108">
    <property type="entry name" value="SHKT DOMAIN-CONTAINING PROTEIN"/>
    <property type="match status" value="1"/>
</dbReference>
<dbReference type="Gene3D" id="1.10.10.1940">
    <property type="match status" value="1"/>
</dbReference>
<comment type="caution">
    <text evidence="1">Lacks conserved residue(s) required for the propagation of feature annotation.</text>
</comment>
<comment type="caution">
    <text evidence="3">The sequence shown here is derived from an EMBL/GenBank/DDBJ whole genome shotgun (WGS) entry which is preliminary data.</text>
</comment>
<feature type="non-terminal residue" evidence="3">
    <location>
        <position position="1"/>
    </location>
</feature>
<reference evidence="4" key="1">
    <citation type="submission" date="2022-10" db="EMBL/GenBank/DDBJ databases">
        <title>Genome assembly of Pristionchus species.</title>
        <authorList>
            <person name="Yoshida K."/>
            <person name="Sommer R.J."/>
        </authorList>
    </citation>
    <scope>NUCLEOTIDE SEQUENCE [LARGE SCALE GENOMIC DNA]</scope>
    <source>
        <strain evidence="4">RS5460</strain>
    </source>
</reference>
<evidence type="ECO:0000313" key="4">
    <source>
        <dbReference type="Proteomes" id="UP001328107"/>
    </source>
</evidence>
<gene>
    <name evidence="3" type="ORF">PMAYCL1PPCAC_17996</name>
</gene>
<name>A0AAN5CNN0_9BILA</name>
<feature type="domain" description="ShKT" evidence="2">
    <location>
        <begin position="84"/>
        <end position="115"/>
    </location>
</feature>
<keyword evidence="4" id="KW-1185">Reference proteome</keyword>
<dbReference type="PANTHER" id="PTHR21724">
    <property type="entry name" value="SHKT DOMAIN-CONTAINING PROTEIN"/>
    <property type="match status" value="1"/>
</dbReference>
<dbReference type="EMBL" id="BTRK01000004">
    <property type="protein sequence ID" value="GMR47801.1"/>
    <property type="molecule type" value="Genomic_DNA"/>
</dbReference>
<proteinExistence type="predicted"/>
<evidence type="ECO:0000256" key="1">
    <source>
        <dbReference type="PROSITE-ProRule" id="PRU01005"/>
    </source>
</evidence>
<evidence type="ECO:0000313" key="3">
    <source>
        <dbReference type="EMBL" id="GMR47801.1"/>
    </source>
</evidence>
<sequence length="178" mass="19514">QGCTAIFPNPQVDCLNDDVQGYVAGCRKTCSRCCEDPKFSSCKDESPDCEYLFNPFSDCTRMPDLSFQMCKSYCGLCEEKTPLCTDKATDCTRLESLCTTDSEVAEKCSKTCKLCGVPTTTTTTTKKTTTTTKKVVTTTKKACFDADEACPSWVKNGFCSNPDASLKQKYCAKSCGYC</sequence>
<feature type="domain" description="ShKT" evidence="2">
    <location>
        <begin position="143"/>
        <end position="178"/>
    </location>
</feature>
<dbReference type="Pfam" id="PF01549">
    <property type="entry name" value="ShK"/>
    <property type="match status" value="2"/>
</dbReference>
<dbReference type="SMART" id="SM00254">
    <property type="entry name" value="ShKT"/>
    <property type="match status" value="3"/>
</dbReference>
<evidence type="ECO:0000259" key="2">
    <source>
        <dbReference type="PROSITE" id="PS51670"/>
    </source>
</evidence>
<dbReference type="InterPro" id="IPR003582">
    <property type="entry name" value="ShKT_dom"/>
</dbReference>
<protein>
    <recommendedName>
        <fullName evidence="2">ShKT domain-containing protein</fullName>
    </recommendedName>
</protein>
<dbReference type="PROSITE" id="PS51670">
    <property type="entry name" value="SHKT"/>
    <property type="match status" value="2"/>
</dbReference>